<dbReference type="EMBL" id="CAJOBB010031169">
    <property type="protein sequence ID" value="CAF4448658.1"/>
    <property type="molecule type" value="Genomic_DNA"/>
</dbReference>
<dbReference type="Pfam" id="PF00668">
    <property type="entry name" value="Condensation"/>
    <property type="match status" value="1"/>
</dbReference>
<feature type="non-terminal residue" evidence="2">
    <location>
        <position position="1"/>
    </location>
</feature>
<accession>A0A820SDA2</accession>
<dbReference type="GO" id="GO:0003824">
    <property type="term" value="F:catalytic activity"/>
    <property type="evidence" value="ECO:0007669"/>
    <property type="project" value="InterPro"/>
</dbReference>
<evidence type="ECO:0000313" key="2">
    <source>
        <dbReference type="EMBL" id="CAF4448658.1"/>
    </source>
</evidence>
<evidence type="ECO:0000313" key="3">
    <source>
        <dbReference type="Proteomes" id="UP000663868"/>
    </source>
</evidence>
<proteinExistence type="predicted"/>
<comment type="caution">
    <text evidence="2">The sequence shown here is derived from an EMBL/GenBank/DDBJ whole genome shotgun (WGS) entry which is preliminary data.</text>
</comment>
<dbReference type="SUPFAM" id="SSF52777">
    <property type="entry name" value="CoA-dependent acyltransferases"/>
    <property type="match status" value="1"/>
</dbReference>
<evidence type="ECO:0000259" key="1">
    <source>
        <dbReference type="Pfam" id="PF00668"/>
    </source>
</evidence>
<name>A0A820SDA2_9BILA</name>
<dbReference type="InterPro" id="IPR001242">
    <property type="entry name" value="Condensation_dom"/>
</dbReference>
<dbReference type="AlphaFoldDB" id="A0A820SDA2"/>
<organism evidence="2 3">
    <name type="scientific">Adineta steineri</name>
    <dbReference type="NCBI Taxonomy" id="433720"/>
    <lineage>
        <taxon>Eukaryota</taxon>
        <taxon>Metazoa</taxon>
        <taxon>Spiralia</taxon>
        <taxon>Gnathifera</taxon>
        <taxon>Rotifera</taxon>
        <taxon>Eurotatoria</taxon>
        <taxon>Bdelloidea</taxon>
        <taxon>Adinetida</taxon>
        <taxon>Adinetidae</taxon>
        <taxon>Adineta</taxon>
    </lineage>
</organism>
<protein>
    <recommendedName>
        <fullName evidence="1">Condensation domain-containing protein</fullName>
    </recommendedName>
</protein>
<sequence length="114" mass="13541">IQQIWLEIFPYSNLPYQEMVKLNSNLRSSFLRTLFLIQTKIDDNEENIEIDQENTLNIIDRHLLTGNIAKFDMVCMFYEHRRNETISVTLNASLDLYDESTISKISQRFHSLLK</sequence>
<feature type="domain" description="Condensation" evidence="1">
    <location>
        <begin position="2"/>
        <end position="114"/>
    </location>
</feature>
<feature type="non-terminal residue" evidence="2">
    <location>
        <position position="114"/>
    </location>
</feature>
<reference evidence="2" key="1">
    <citation type="submission" date="2021-02" db="EMBL/GenBank/DDBJ databases">
        <authorList>
            <person name="Nowell W R."/>
        </authorList>
    </citation>
    <scope>NUCLEOTIDE SEQUENCE</scope>
</reference>
<dbReference type="Proteomes" id="UP000663868">
    <property type="component" value="Unassembled WGS sequence"/>
</dbReference>
<dbReference type="Gene3D" id="3.30.559.30">
    <property type="entry name" value="Nonribosomal peptide synthetase, condensation domain"/>
    <property type="match status" value="1"/>
</dbReference>
<gene>
    <name evidence="2" type="ORF">KXQ929_LOCUS53819</name>
</gene>